<dbReference type="GO" id="GO:0140359">
    <property type="term" value="F:ABC-type transporter activity"/>
    <property type="evidence" value="ECO:0007669"/>
    <property type="project" value="InterPro"/>
</dbReference>
<keyword evidence="5 7" id="KW-1133">Transmembrane helix</keyword>
<dbReference type="SMART" id="SM00382">
    <property type="entry name" value="AAA"/>
    <property type="match status" value="1"/>
</dbReference>
<evidence type="ECO:0000256" key="1">
    <source>
        <dbReference type="ARBA" id="ARBA00004651"/>
    </source>
</evidence>
<comment type="subcellular location">
    <subcellularLocation>
        <location evidence="1">Cell membrane</location>
        <topology evidence="1">Multi-pass membrane protein</topology>
    </subcellularLocation>
</comment>
<feature type="domain" description="ABC transporter" evidence="8">
    <location>
        <begin position="332"/>
        <end position="568"/>
    </location>
</feature>
<dbReference type="EMBL" id="JAEMNX010000038">
    <property type="protein sequence ID" value="MBJ7539956.1"/>
    <property type="molecule type" value="Genomic_DNA"/>
</dbReference>
<evidence type="ECO:0000256" key="5">
    <source>
        <dbReference type="ARBA" id="ARBA00022989"/>
    </source>
</evidence>
<organism evidence="10 11">
    <name type="scientific">Marinomonas transparens</name>
    <dbReference type="NCBI Taxonomy" id="2795388"/>
    <lineage>
        <taxon>Bacteria</taxon>
        <taxon>Pseudomonadati</taxon>
        <taxon>Pseudomonadota</taxon>
        <taxon>Gammaproteobacteria</taxon>
        <taxon>Oceanospirillales</taxon>
        <taxon>Oceanospirillaceae</taxon>
        <taxon>Marinomonas</taxon>
    </lineage>
</organism>
<dbReference type="InterPro" id="IPR027417">
    <property type="entry name" value="P-loop_NTPase"/>
</dbReference>
<dbReference type="InterPro" id="IPR036640">
    <property type="entry name" value="ABC1_TM_sf"/>
</dbReference>
<evidence type="ECO:0000256" key="2">
    <source>
        <dbReference type="ARBA" id="ARBA00022692"/>
    </source>
</evidence>
<evidence type="ECO:0000256" key="4">
    <source>
        <dbReference type="ARBA" id="ARBA00022840"/>
    </source>
</evidence>
<evidence type="ECO:0000259" key="9">
    <source>
        <dbReference type="PROSITE" id="PS50929"/>
    </source>
</evidence>
<evidence type="ECO:0000256" key="3">
    <source>
        <dbReference type="ARBA" id="ARBA00022741"/>
    </source>
</evidence>
<feature type="transmembrane region" description="Helical" evidence="7">
    <location>
        <begin position="147"/>
        <end position="175"/>
    </location>
</feature>
<protein>
    <submittedName>
        <fullName evidence="10">Type I secretion system permease/ATPase</fullName>
    </submittedName>
</protein>
<feature type="domain" description="ABC transmembrane type-1" evidence="9">
    <location>
        <begin position="28"/>
        <end position="302"/>
    </location>
</feature>
<dbReference type="PROSITE" id="PS50893">
    <property type="entry name" value="ABC_TRANSPORTER_2"/>
    <property type="match status" value="1"/>
</dbReference>
<dbReference type="InterPro" id="IPR017871">
    <property type="entry name" value="ABC_transporter-like_CS"/>
</dbReference>
<keyword evidence="11" id="KW-1185">Reference proteome</keyword>
<dbReference type="NCBIfam" id="TIGR01842">
    <property type="entry name" value="type_I_sec_PrtD"/>
    <property type="match status" value="1"/>
</dbReference>
<dbReference type="GO" id="GO:0030253">
    <property type="term" value="P:protein secretion by the type I secretion system"/>
    <property type="evidence" value="ECO:0007669"/>
    <property type="project" value="InterPro"/>
</dbReference>
<evidence type="ECO:0000313" key="10">
    <source>
        <dbReference type="EMBL" id="MBJ7539956.1"/>
    </source>
</evidence>
<dbReference type="Proteomes" id="UP000628710">
    <property type="component" value="Unassembled WGS sequence"/>
</dbReference>
<name>A0A934JQ95_9GAMM</name>
<reference evidence="10" key="1">
    <citation type="submission" date="2020-12" db="EMBL/GenBank/DDBJ databases">
        <title>Marinomonas arctica sp. nov., a psychrotolerant bacterium isolated from the Arctic.</title>
        <authorList>
            <person name="Zhang Y."/>
        </authorList>
    </citation>
    <scope>NUCLEOTIDE SEQUENCE</scope>
    <source>
        <strain evidence="10">C1424</strain>
    </source>
</reference>
<proteinExistence type="predicted"/>
<keyword evidence="2 7" id="KW-0812">Transmembrane</keyword>
<dbReference type="CDD" id="cd18586">
    <property type="entry name" value="ABC_6TM_PrtD_like"/>
    <property type="match status" value="1"/>
</dbReference>
<dbReference type="GO" id="GO:0005886">
    <property type="term" value="C:plasma membrane"/>
    <property type="evidence" value="ECO:0007669"/>
    <property type="project" value="UniProtKB-SubCell"/>
</dbReference>
<dbReference type="Pfam" id="PF00664">
    <property type="entry name" value="ABC_membrane"/>
    <property type="match status" value="1"/>
</dbReference>
<feature type="transmembrane region" description="Helical" evidence="7">
    <location>
        <begin position="57"/>
        <end position="77"/>
    </location>
</feature>
<gene>
    <name evidence="10" type="ORF">I8J31_19975</name>
</gene>
<evidence type="ECO:0000259" key="8">
    <source>
        <dbReference type="PROSITE" id="PS50893"/>
    </source>
</evidence>
<dbReference type="InterPro" id="IPR039421">
    <property type="entry name" value="Type_1_exporter"/>
</dbReference>
<dbReference type="SUPFAM" id="SSF90123">
    <property type="entry name" value="ABC transporter transmembrane region"/>
    <property type="match status" value="1"/>
</dbReference>
<dbReference type="PROSITE" id="PS50929">
    <property type="entry name" value="ABC_TM1F"/>
    <property type="match status" value="1"/>
</dbReference>
<dbReference type="InterPro" id="IPR010128">
    <property type="entry name" value="ATPase_T1SS_PrtD-like"/>
</dbReference>
<dbReference type="Gene3D" id="3.40.50.300">
    <property type="entry name" value="P-loop containing nucleotide triphosphate hydrolases"/>
    <property type="match status" value="1"/>
</dbReference>
<dbReference type="PANTHER" id="PTHR24221">
    <property type="entry name" value="ATP-BINDING CASSETTE SUB-FAMILY B"/>
    <property type="match status" value="1"/>
</dbReference>
<dbReference type="PROSITE" id="PS00211">
    <property type="entry name" value="ABC_TRANSPORTER_1"/>
    <property type="match status" value="1"/>
</dbReference>
<dbReference type="PANTHER" id="PTHR24221:SF248">
    <property type="entry name" value="ABC TRANSPORTER TRANSMEMBRANE REGION"/>
    <property type="match status" value="1"/>
</dbReference>
<keyword evidence="4" id="KW-0067">ATP-binding</keyword>
<dbReference type="GO" id="GO:0034040">
    <property type="term" value="F:ATPase-coupled lipid transmembrane transporter activity"/>
    <property type="evidence" value="ECO:0007669"/>
    <property type="project" value="TreeGrafter"/>
</dbReference>
<keyword evidence="6 7" id="KW-0472">Membrane</keyword>
<dbReference type="Pfam" id="PF00005">
    <property type="entry name" value="ABC_tran"/>
    <property type="match status" value="1"/>
</dbReference>
<dbReference type="InterPro" id="IPR003593">
    <property type="entry name" value="AAA+_ATPase"/>
</dbReference>
<dbReference type="GO" id="GO:0005524">
    <property type="term" value="F:ATP binding"/>
    <property type="evidence" value="ECO:0007669"/>
    <property type="project" value="UniProtKB-KW"/>
</dbReference>
<dbReference type="InterPro" id="IPR011527">
    <property type="entry name" value="ABC1_TM_dom"/>
</dbReference>
<comment type="caution">
    <text evidence="10">The sequence shown here is derived from an EMBL/GenBank/DDBJ whole genome shotgun (WGS) entry which is preliminary data.</text>
</comment>
<dbReference type="SUPFAM" id="SSF52540">
    <property type="entry name" value="P-loop containing nucleoside triphosphate hydrolases"/>
    <property type="match status" value="1"/>
</dbReference>
<evidence type="ECO:0000313" key="11">
    <source>
        <dbReference type="Proteomes" id="UP000628710"/>
    </source>
</evidence>
<dbReference type="Gene3D" id="1.20.1560.10">
    <property type="entry name" value="ABC transporter type 1, transmembrane domain"/>
    <property type="match status" value="1"/>
</dbReference>
<dbReference type="AlphaFoldDB" id="A0A934JQ95"/>
<evidence type="ECO:0000256" key="6">
    <source>
        <dbReference type="ARBA" id="ARBA00023136"/>
    </source>
</evidence>
<evidence type="ECO:0000256" key="7">
    <source>
        <dbReference type="SAM" id="Phobius"/>
    </source>
</evidence>
<dbReference type="GO" id="GO:0016887">
    <property type="term" value="F:ATP hydrolysis activity"/>
    <property type="evidence" value="ECO:0007669"/>
    <property type="project" value="InterPro"/>
</dbReference>
<keyword evidence="3" id="KW-0547">Nucleotide-binding</keyword>
<sequence length="569" mass="61745">MSNRHSPEQSLFAQVLSSLKSSAAYLGLLSFFINLLMLTGPLFMIQVYDRVLASSSIPTLMVIGGFALCMYVFFGILEGMRSRILARIGLWMDAKLSGLSFEASTKAPILLGSKSEKLRPVQDMDTIRQFVCGAGPSAIMDMPWLPFYLGIVFLFHPIFGYVALGGILVICLLIATNEYFSKKPSTEFAQENIQRTIAVESARRNAEVIQAMGMMPILQWRWDQKNEGYLDKQLVTSDRSAFYSTTIKTFRFILQSLILATGAWLAINQEVSPGIMIAASIMSSRALAPIEQAVSQWRAFLSARQSLKRLKEVLDAKPSKGILDLPLPCKSLTLTNFACAPAGVRQPFVQNVSLEIMSGDGLGIIGPSGSGKSTLARGLTGILPSLKGSVRFDGAEISQWSEDRIGDFIGYLPQDVQLFDGTIAENISRFSVDAESEDIIKAAQMAGVHDLIVTFSEGYNTVISATGLSLSGGQRQRLALARALYKEPFLVVLDEPNSNLDSEGDLALTKAIKAIRAAGSIVIVIAHRPSAISAVDHLLCMKDGVPTAMGPKNEVMKQVVAPVSAKETA</sequence>
<feature type="transmembrane region" description="Helical" evidence="7">
    <location>
        <begin position="23"/>
        <end position="45"/>
    </location>
</feature>
<dbReference type="InterPro" id="IPR047957">
    <property type="entry name" value="ABC_AprD-like_6TM"/>
</dbReference>
<dbReference type="GO" id="GO:0030256">
    <property type="term" value="C:type I protein secretion system complex"/>
    <property type="evidence" value="ECO:0007669"/>
    <property type="project" value="InterPro"/>
</dbReference>
<dbReference type="InterPro" id="IPR003439">
    <property type="entry name" value="ABC_transporter-like_ATP-bd"/>
</dbReference>
<dbReference type="RefSeq" id="WP_199470350.1">
    <property type="nucleotide sequence ID" value="NZ_JAEMNX010000038.1"/>
</dbReference>
<accession>A0A934JQ95</accession>